<accession>A0A9X2SJ49</accession>
<dbReference type="EMBL" id="JAMXQV010000006">
    <property type="protein sequence ID" value="MCR6483638.1"/>
    <property type="molecule type" value="Genomic_DNA"/>
</dbReference>
<proteinExistence type="predicted"/>
<evidence type="ECO:0008006" key="3">
    <source>
        <dbReference type="Google" id="ProtNLM"/>
    </source>
</evidence>
<name>A0A9X2SJ49_9PSEU</name>
<comment type="caution">
    <text evidence="1">The sequence shown here is derived from an EMBL/GenBank/DDBJ whole genome shotgun (WGS) entry which is preliminary data.</text>
</comment>
<gene>
    <name evidence="1" type="ORF">M8542_12500</name>
</gene>
<organism evidence="1 2">
    <name type="scientific">Amycolatopsis iheyensis</name>
    <dbReference type="NCBI Taxonomy" id="2945988"/>
    <lineage>
        <taxon>Bacteria</taxon>
        <taxon>Bacillati</taxon>
        <taxon>Actinomycetota</taxon>
        <taxon>Actinomycetes</taxon>
        <taxon>Pseudonocardiales</taxon>
        <taxon>Pseudonocardiaceae</taxon>
        <taxon>Amycolatopsis</taxon>
    </lineage>
</organism>
<dbReference type="AlphaFoldDB" id="A0A9X2SJ49"/>
<evidence type="ECO:0000313" key="2">
    <source>
        <dbReference type="Proteomes" id="UP001144096"/>
    </source>
</evidence>
<evidence type="ECO:0000313" key="1">
    <source>
        <dbReference type="EMBL" id="MCR6483638.1"/>
    </source>
</evidence>
<sequence length="62" mass="6064">MPVRTTTPPAADVVGLARKVLAAQGLTGSAANAALVAMAQERGLPVARCAALIVAAVDGRPG</sequence>
<dbReference type="RefSeq" id="WP_257920274.1">
    <property type="nucleotide sequence ID" value="NZ_JAMXQV010000006.1"/>
</dbReference>
<keyword evidence="2" id="KW-1185">Reference proteome</keyword>
<dbReference type="Proteomes" id="UP001144096">
    <property type="component" value="Unassembled WGS sequence"/>
</dbReference>
<protein>
    <recommendedName>
        <fullName evidence="3">ANTAR domain-containing protein</fullName>
    </recommendedName>
</protein>
<reference evidence="1" key="1">
    <citation type="submission" date="2022-06" db="EMBL/GenBank/DDBJ databases">
        <title>Amycolatopsis iheyaensis sp. nov., a new species of the genus Amycolatopsis isolated from soil in Iheya island, Japan.</title>
        <authorList>
            <person name="Ngamcharungchit C."/>
            <person name="Kanto H."/>
            <person name="Take A."/>
            <person name="Intra B."/>
            <person name="Matsumoto A."/>
            <person name="Panbangred W."/>
            <person name="Inahashi Y."/>
        </authorList>
    </citation>
    <scope>NUCLEOTIDE SEQUENCE</scope>
    <source>
        <strain evidence="1">OK19-0408</strain>
    </source>
</reference>